<keyword evidence="3" id="KW-1185">Reference proteome</keyword>
<evidence type="ECO:0000256" key="1">
    <source>
        <dbReference type="SAM" id="Phobius"/>
    </source>
</evidence>
<keyword evidence="1" id="KW-0812">Transmembrane</keyword>
<feature type="transmembrane region" description="Helical" evidence="1">
    <location>
        <begin position="97"/>
        <end position="117"/>
    </location>
</feature>
<feature type="transmembrane region" description="Helical" evidence="1">
    <location>
        <begin position="144"/>
        <end position="169"/>
    </location>
</feature>
<sequence>MNLRTVPAREGLQWALLGIRTFWRQPLAMSGLFFLFMAVISLVSMVPVIGGALALVLLPGLTAGIMAATQKASEGQFPMPAILWSAFKNPLQRQPMLVLGGLYTVGLLLLMAASVLADGGDFAKVYLGGASVSPELVNSDAFQAALWMTMLLYVPLSMLFWHAPALVYWQQIEPVKSLFFSWMACWRNKAAFTVYTLAWVVVFASSGLIALLVASLLGDAQMLMAVLMPLALMVTAMFFTSMLFTVKACFSASTSDQNLA</sequence>
<keyword evidence="1" id="KW-1133">Transmembrane helix</keyword>
<feature type="transmembrane region" description="Helical" evidence="1">
    <location>
        <begin position="32"/>
        <end position="58"/>
    </location>
</feature>
<organism evidence="2 3">
    <name type="scientific">Limnohabitans radicicola</name>
    <dbReference type="NCBI Taxonomy" id="2771427"/>
    <lineage>
        <taxon>Bacteria</taxon>
        <taxon>Pseudomonadati</taxon>
        <taxon>Pseudomonadota</taxon>
        <taxon>Betaproteobacteria</taxon>
        <taxon>Burkholderiales</taxon>
        <taxon>Comamonadaceae</taxon>
        <taxon>Limnohabitans</taxon>
    </lineage>
</organism>
<accession>A0A927FJL4</accession>
<evidence type="ECO:0000313" key="3">
    <source>
        <dbReference type="Proteomes" id="UP000647424"/>
    </source>
</evidence>
<feature type="transmembrane region" description="Helical" evidence="1">
    <location>
        <begin position="223"/>
        <end position="246"/>
    </location>
</feature>
<keyword evidence="1" id="KW-0472">Membrane</keyword>
<feature type="transmembrane region" description="Helical" evidence="1">
    <location>
        <begin position="190"/>
        <end position="217"/>
    </location>
</feature>
<gene>
    <name evidence="2" type="ORF">IC609_14110</name>
</gene>
<evidence type="ECO:0008006" key="4">
    <source>
        <dbReference type="Google" id="ProtNLM"/>
    </source>
</evidence>
<dbReference type="Proteomes" id="UP000647424">
    <property type="component" value="Unassembled WGS sequence"/>
</dbReference>
<evidence type="ECO:0000313" key="2">
    <source>
        <dbReference type="EMBL" id="MBD8051677.1"/>
    </source>
</evidence>
<reference evidence="2" key="1">
    <citation type="submission" date="2020-09" db="EMBL/GenBank/DDBJ databases">
        <title>Genome seq and assembly of Limnohabitants sp.</title>
        <authorList>
            <person name="Chhetri G."/>
        </authorList>
    </citation>
    <scope>NUCLEOTIDE SEQUENCE</scope>
    <source>
        <strain evidence="2">JUR4</strain>
    </source>
</reference>
<dbReference type="AlphaFoldDB" id="A0A927FJL4"/>
<comment type="caution">
    <text evidence="2">The sequence shown here is derived from an EMBL/GenBank/DDBJ whole genome shotgun (WGS) entry which is preliminary data.</text>
</comment>
<dbReference type="EMBL" id="JACYFT010000003">
    <property type="protein sequence ID" value="MBD8051677.1"/>
    <property type="molecule type" value="Genomic_DNA"/>
</dbReference>
<protein>
    <recommendedName>
        <fullName evidence="4">Transmembrane protein</fullName>
    </recommendedName>
</protein>
<name>A0A927FJL4_9BURK</name>
<dbReference type="InterPro" id="IPR047798">
    <property type="entry name" value="BPSS1780-like"/>
</dbReference>
<proteinExistence type="predicted"/>
<dbReference type="NCBIfam" id="NF041043">
    <property type="entry name" value="BPSS1780_fam"/>
    <property type="match status" value="1"/>
</dbReference>
<dbReference type="RefSeq" id="WP_191820156.1">
    <property type="nucleotide sequence ID" value="NZ_JACYFT010000003.1"/>
</dbReference>